<dbReference type="InterPro" id="IPR006342">
    <property type="entry name" value="FkbM_mtfrase"/>
</dbReference>
<sequence length="292" mass="32742">MAFDKKWREKLFVAKWLISLMRPFVERFPRMAALYRGVRDQLEGMEAPQPTPWGFKLAGNVAMAQGVFEPVETELVRKLLKDVDVLVNVGANVGYYCCHALSMGKQVIAFEPMERNLRYLCKNIKANGWSGAEIFPMALSNEVGILEIYGGDTGASLVKGWAGTPEGYKALVPCSTMDVVLGGRLEGKRVLVLVDIEGAEKWMLEGAKRMLANDPKPTWLIEVVTTENQPQGVEINPNFMSTFQLFFQNGYEAFGADREMRQVTKEDVDLLSKGALKADTHNFVFCESKEDR</sequence>
<dbReference type="PANTHER" id="PTHR34203">
    <property type="entry name" value="METHYLTRANSFERASE, FKBM FAMILY PROTEIN"/>
    <property type="match status" value="1"/>
</dbReference>
<dbReference type="EMBL" id="MLJW01000441">
    <property type="protein sequence ID" value="OIQ87092.1"/>
    <property type="molecule type" value="Genomic_DNA"/>
</dbReference>
<name>A0A1J5R510_9ZZZZ</name>
<protein>
    <recommendedName>
        <fullName evidence="1">Methyltransferase FkbM domain-containing protein</fullName>
    </recommendedName>
</protein>
<dbReference type="InterPro" id="IPR029063">
    <property type="entry name" value="SAM-dependent_MTases_sf"/>
</dbReference>
<comment type="caution">
    <text evidence="2">The sequence shown here is derived from an EMBL/GenBank/DDBJ whole genome shotgun (WGS) entry which is preliminary data.</text>
</comment>
<evidence type="ECO:0000313" key="2">
    <source>
        <dbReference type="EMBL" id="OIQ87092.1"/>
    </source>
</evidence>
<dbReference type="PANTHER" id="PTHR34203:SF13">
    <property type="entry name" value="EXPRESSED PROTEIN"/>
    <property type="match status" value="1"/>
</dbReference>
<evidence type="ECO:0000259" key="1">
    <source>
        <dbReference type="Pfam" id="PF05050"/>
    </source>
</evidence>
<gene>
    <name evidence="2" type="ORF">GALL_310480</name>
</gene>
<reference evidence="2" key="1">
    <citation type="submission" date="2016-10" db="EMBL/GenBank/DDBJ databases">
        <title>Sequence of Gallionella enrichment culture.</title>
        <authorList>
            <person name="Poehlein A."/>
            <person name="Muehling M."/>
            <person name="Daniel R."/>
        </authorList>
    </citation>
    <scope>NUCLEOTIDE SEQUENCE</scope>
</reference>
<dbReference type="AlphaFoldDB" id="A0A1J5R510"/>
<dbReference type="Gene3D" id="3.40.50.150">
    <property type="entry name" value="Vaccinia Virus protein VP39"/>
    <property type="match status" value="1"/>
</dbReference>
<organism evidence="2">
    <name type="scientific">mine drainage metagenome</name>
    <dbReference type="NCBI Taxonomy" id="410659"/>
    <lineage>
        <taxon>unclassified sequences</taxon>
        <taxon>metagenomes</taxon>
        <taxon>ecological metagenomes</taxon>
    </lineage>
</organism>
<dbReference type="SUPFAM" id="SSF53335">
    <property type="entry name" value="S-adenosyl-L-methionine-dependent methyltransferases"/>
    <property type="match status" value="1"/>
</dbReference>
<feature type="domain" description="Methyltransferase FkbM" evidence="1">
    <location>
        <begin position="88"/>
        <end position="252"/>
    </location>
</feature>
<dbReference type="Pfam" id="PF05050">
    <property type="entry name" value="Methyltransf_21"/>
    <property type="match status" value="1"/>
</dbReference>
<dbReference type="InterPro" id="IPR052514">
    <property type="entry name" value="SAM-dependent_MTase"/>
</dbReference>
<dbReference type="NCBIfam" id="TIGR01444">
    <property type="entry name" value="fkbM_fam"/>
    <property type="match status" value="1"/>
</dbReference>
<accession>A0A1J5R510</accession>
<proteinExistence type="predicted"/>